<dbReference type="PROSITE" id="PS50191">
    <property type="entry name" value="CRAL_TRIO"/>
    <property type="match status" value="1"/>
</dbReference>
<dbReference type="KEGG" id="dpl:KGM_215399"/>
<gene>
    <name evidence="1" type="ORF">KGM_215399</name>
</gene>
<dbReference type="GO" id="GO:0016020">
    <property type="term" value="C:membrane"/>
    <property type="evidence" value="ECO:0007669"/>
    <property type="project" value="TreeGrafter"/>
</dbReference>
<dbReference type="InterPro" id="IPR011074">
    <property type="entry name" value="CRAL/TRIO_N_dom"/>
</dbReference>
<evidence type="ECO:0000313" key="1">
    <source>
        <dbReference type="EMBL" id="OWR48321.1"/>
    </source>
</evidence>
<protein>
    <submittedName>
        <fullName evidence="1">Alpha-tocopherol transfer protein isoform 2</fullName>
    </submittedName>
</protein>
<dbReference type="PANTHER" id="PTHR10174:SF234">
    <property type="entry name" value="SD01558P"/>
    <property type="match status" value="1"/>
</dbReference>
<accession>A0A212F3L1</accession>
<dbReference type="AlphaFoldDB" id="A0A212F3L1"/>
<dbReference type="SMART" id="SM01100">
    <property type="entry name" value="CRAL_TRIO_N"/>
    <property type="match status" value="1"/>
</dbReference>
<dbReference type="eggNOG" id="KOG1471">
    <property type="taxonomic scope" value="Eukaryota"/>
</dbReference>
<dbReference type="InterPro" id="IPR036273">
    <property type="entry name" value="CRAL/TRIO_N_dom_sf"/>
</dbReference>
<dbReference type="Pfam" id="PF00650">
    <property type="entry name" value="CRAL_TRIO"/>
    <property type="match status" value="1"/>
</dbReference>
<dbReference type="PRINTS" id="PR00180">
    <property type="entry name" value="CRETINALDHBP"/>
</dbReference>
<dbReference type="InterPro" id="IPR001251">
    <property type="entry name" value="CRAL-TRIO_dom"/>
</dbReference>
<keyword evidence="2" id="KW-1185">Reference proteome</keyword>
<dbReference type="Gene3D" id="1.10.8.20">
    <property type="entry name" value="N-terminal domain of phosphatidylinositol transfer protein sec14p"/>
    <property type="match status" value="1"/>
</dbReference>
<evidence type="ECO:0000313" key="2">
    <source>
        <dbReference type="Proteomes" id="UP000007151"/>
    </source>
</evidence>
<dbReference type="InterPro" id="IPR036865">
    <property type="entry name" value="CRAL-TRIO_dom_sf"/>
</dbReference>
<dbReference type="PANTHER" id="PTHR10174">
    <property type="entry name" value="ALPHA-TOCOPHEROL TRANSFER PROTEIN-RELATED"/>
    <property type="match status" value="1"/>
</dbReference>
<dbReference type="OrthoDB" id="7837562at2759"/>
<dbReference type="SMART" id="SM00516">
    <property type="entry name" value="SEC14"/>
    <property type="match status" value="1"/>
</dbReference>
<comment type="caution">
    <text evidence="1">The sequence shown here is derived from an EMBL/GenBank/DDBJ whole genome shotgun (WGS) entry which is preliminary data.</text>
</comment>
<dbReference type="Proteomes" id="UP000007151">
    <property type="component" value="Unassembled WGS sequence"/>
</dbReference>
<dbReference type="SUPFAM" id="SSF52087">
    <property type="entry name" value="CRAL/TRIO domain"/>
    <property type="match status" value="1"/>
</dbReference>
<dbReference type="CDD" id="cd00170">
    <property type="entry name" value="SEC14"/>
    <property type="match status" value="1"/>
</dbReference>
<organism evidence="1 2">
    <name type="scientific">Danaus plexippus plexippus</name>
    <dbReference type="NCBI Taxonomy" id="278856"/>
    <lineage>
        <taxon>Eukaryota</taxon>
        <taxon>Metazoa</taxon>
        <taxon>Ecdysozoa</taxon>
        <taxon>Arthropoda</taxon>
        <taxon>Hexapoda</taxon>
        <taxon>Insecta</taxon>
        <taxon>Pterygota</taxon>
        <taxon>Neoptera</taxon>
        <taxon>Endopterygota</taxon>
        <taxon>Lepidoptera</taxon>
        <taxon>Glossata</taxon>
        <taxon>Ditrysia</taxon>
        <taxon>Papilionoidea</taxon>
        <taxon>Nymphalidae</taxon>
        <taxon>Danainae</taxon>
        <taxon>Danaini</taxon>
        <taxon>Danaina</taxon>
        <taxon>Danaus</taxon>
        <taxon>Danaus</taxon>
    </lineage>
</organism>
<dbReference type="GO" id="GO:1902936">
    <property type="term" value="F:phosphatidylinositol bisphosphate binding"/>
    <property type="evidence" value="ECO:0007669"/>
    <property type="project" value="TreeGrafter"/>
</dbReference>
<reference evidence="1 2" key="1">
    <citation type="journal article" date="2011" name="Cell">
        <title>The monarch butterfly genome yields insights into long-distance migration.</title>
        <authorList>
            <person name="Zhan S."/>
            <person name="Merlin C."/>
            <person name="Boore J.L."/>
            <person name="Reppert S.M."/>
        </authorList>
    </citation>
    <scope>NUCLEOTIDE SEQUENCE [LARGE SCALE GENOMIC DNA]</scope>
    <source>
        <strain evidence="1">F-2</strain>
    </source>
</reference>
<dbReference type="EMBL" id="AGBW02010560">
    <property type="protein sequence ID" value="OWR48321.1"/>
    <property type="molecule type" value="Genomic_DNA"/>
</dbReference>
<dbReference type="SUPFAM" id="SSF46938">
    <property type="entry name" value="CRAL/TRIO N-terminal domain"/>
    <property type="match status" value="1"/>
</dbReference>
<proteinExistence type="predicted"/>
<name>A0A212F3L1_DANPL</name>
<sequence length="299" mass="35197">MPFIDIAFQAEVSRFEDQEFEECARRNCSEDPETRQTAIHNLRNLIYQRGECNPRRLDDAYLLRFLRCRRFIPALAHKLIVRYEEFRRKNSYLYDCKAFGLQKVKGVYGGTLPESPHHGRITLMRFGRWDTEAVPVVDVVRCALLMDEIAVMQPKLQILGVTIIVDLEGLSVRHVRHLTPTIAHQIVSLMGVSFPLLLHGLHIVRYNWILNTFFYVFKQFIPTAAWERVHFHGHDMASLHRHIPPEYLPPEYGGCCPHVVEVDEWVRKVDRFKDDFMVNELRELGFTVDDQQYNKLYEI</sequence>
<dbReference type="Gene3D" id="3.40.525.10">
    <property type="entry name" value="CRAL-TRIO lipid binding domain"/>
    <property type="match status" value="1"/>
</dbReference>